<proteinExistence type="predicted"/>
<keyword evidence="1" id="KW-0547">Nucleotide-binding</keyword>
<keyword evidence="4" id="KW-0418">Kinase</keyword>
<dbReference type="Pfam" id="PF07714">
    <property type="entry name" value="PK_Tyr_Ser-Thr"/>
    <property type="match status" value="1"/>
</dbReference>
<dbReference type="InterPro" id="IPR001245">
    <property type="entry name" value="Ser-Thr/Tyr_kinase_cat_dom"/>
</dbReference>
<dbReference type="EMBL" id="BJWL01000011">
    <property type="protein sequence ID" value="GFY95743.1"/>
    <property type="molecule type" value="Genomic_DNA"/>
</dbReference>
<evidence type="ECO:0000313" key="5">
    <source>
        <dbReference type="Proteomes" id="UP000585474"/>
    </source>
</evidence>
<dbReference type="GO" id="GO:0005524">
    <property type="term" value="F:ATP binding"/>
    <property type="evidence" value="ECO:0007669"/>
    <property type="project" value="UniProtKB-UniRule"/>
</dbReference>
<comment type="caution">
    <text evidence="4">The sequence shown here is derived from an EMBL/GenBank/DDBJ whole genome shotgun (WGS) entry which is preliminary data.</text>
</comment>
<dbReference type="Gene3D" id="1.10.510.10">
    <property type="entry name" value="Transferase(Phosphotransferase) domain 1"/>
    <property type="match status" value="1"/>
</dbReference>
<name>A0A7J0FAV5_9ERIC</name>
<keyword evidence="5" id="KW-1185">Reference proteome</keyword>
<dbReference type="Gene3D" id="3.30.200.20">
    <property type="entry name" value="Phosphorylase Kinase, domain 1"/>
    <property type="match status" value="1"/>
</dbReference>
<evidence type="ECO:0000259" key="3">
    <source>
        <dbReference type="PROSITE" id="PS50011"/>
    </source>
</evidence>
<dbReference type="InterPro" id="IPR000719">
    <property type="entry name" value="Prot_kinase_dom"/>
</dbReference>
<dbReference type="InterPro" id="IPR050167">
    <property type="entry name" value="Ser_Thr_protein_kinase"/>
</dbReference>
<accession>A0A7J0FAV5</accession>
<feature type="domain" description="Protein kinase" evidence="3">
    <location>
        <begin position="82"/>
        <end position="348"/>
    </location>
</feature>
<dbReference type="CDD" id="cd13999">
    <property type="entry name" value="STKc_MAP3K-like"/>
    <property type="match status" value="1"/>
</dbReference>
<dbReference type="GO" id="GO:0007165">
    <property type="term" value="P:signal transduction"/>
    <property type="evidence" value="ECO:0007669"/>
    <property type="project" value="TreeGrafter"/>
</dbReference>
<dbReference type="AlphaFoldDB" id="A0A7J0FAV5"/>
<evidence type="ECO:0000256" key="2">
    <source>
        <dbReference type="SAM" id="MobiDB-lite"/>
    </source>
</evidence>
<evidence type="ECO:0000256" key="1">
    <source>
        <dbReference type="PROSITE-ProRule" id="PRU10141"/>
    </source>
</evidence>
<dbReference type="InterPro" id="IPR011009">
    <property type="entry name" value="Kinase-like_dom_sf"/>
</dbReference>
<dbReference type="OrthoDB" id="4062651at2759"/>
<keyword evidence="1" id="KW-0067">ATP-binding</keyword>
<dbReference type="Proteomes" id="UP000585474">
    <property type="component" value="Unassembled WGS sequence"/>
</dbReference>
<dbReference type="InterPro" id="IPR017441">
    <property type="entry name" value="Protein_kinase_ATP_BS"/>
</dbReference>
<keyword evidence="4" id="KW-0808">Transferase</keyword>
<reference evidence="4 5" key="1">
    <citation type="submission" date="2019-07" db="EMBL/GenBank/DDBJ databases">
        <title>De Novo Assembly of kiwifruit Actinidia rufa.</title>
        <authorList>
            <person name="Sugita-Konishi S."/>
            <person name="Sato K."/>
            <person name="Mori E."/>
            <person name="Abe Y."/>
            <person name="Kisaki G."/>
            <person name="Hamano K."/>
            <person name="Suezawa K."/>
            <person name="Otani M."/>
            <person name="Fukuda T."/>
            <person name="Manabe T."/>
            <person name="Gomi K."/>
            <person name="Tabuchi M."/>
            <person name="Akimitsu K."/>
            <person name="Kataoka I."/>
        </authorList>
    </citation>
    <scope>NUCLEOTIDE SEQUENCE [LARGE SCALE GENOMIC DNA]</scope>
    <source>
        <strain evidence="5">cv. Fuchu</strain>
    </source>
</reference>
<dbReference type="PANTHER" id="PTHR23257">
    <property type="entry name" value="SERINE-THREONINE PROTEIN KINASE"/>
    <property type="match status" value="1"/>
</dbReference>
<feature type="region of interest" description="Disordered" evidence="2">
    <location>
        <begin position="31"/>
        <end position="55"/>
    </location>
</feature>
<sequence length="420" mass="47300">MPRWNSKTSPMLSTFPPTIVTGNGCSCGNLRSEKNRGEEGKYAKSVSRNSVEGDPKLISQNGSITAPQLTIDKSLLVDPMLLFIGSKIGEGAHGKVYEGRYGNRIVAIKVLHSGNNSEERDSLESRFAREVTMMSRVKHENLVKVTILVEQVFPFVFHYRYFEFIGACKDPLMVIVTELLPGMSLRKYLGSVRPDQLNIHAAINYALDIARAMDCLHANGIIHRDLKPDFGLAREETVTEMMTAETGTYRWMAPEHCDIASGEKKHYNNKVDVYSFGIVLWELLTNRMPFEGMSNLQAAYAAAFKQERPSLPEDISPDLAFIIQSCWVEDPNMRPSFSQIIRMLNAYLFMLTPPSPSLPESDTSECARTPNYLARDPLTSFLSHYTPNRGSSEMSMGPQNLKAIGWLRNENFGWRRGRTL</sequence>
<dbReference type="GO" id="GO:0004672">
    <property type="term" value="F:protein kinase activity"/>
    <property type="evidence" value="ECO:0007669"/>
    <property type="project" value="InterPro"/>
</dbReference>
<dbReference type="SUPFAM" id="SSF56112">
    <property type="entry name" value="Protein kinase-like (PK-like)"/>
    <property type="match status" value="1"/>
</dbReference>
<dbReference type="GO" id="GO:0005737">
    <property type="term" value="C:cytoplasm"/>
    <property type="evidence" value="ECO:0007669"/>
    <property type="project" value="TreeGrafter"/>
</dbReference>
<organism evidence="4 5">
    <name type="scientific">Actinidia rufa</name>
    <dbReference type="NCBI Taxonomy" id="165716"/>
    <lineage>
        <taxon>Eukaryota</taxon>
        <taxon>Viridiplantae</taxon>
        <taxon>Streptophyta</taxon>
        <taxon>Embryophyta</taxon>
        <taxon>Tracheophyta</taxon>
        <taxon>Spermatophyta</taxon>
        <taxon>Magnoliopsida</taxon>
        <taxon>eudicotyledons</taxon>
        <taxon>Gunneridae</taxon>
        <taxon>Pentapetalae</taxon>
        <taxon>asterids</taxon>
        <taxon>Ericales</taxon>
        <taxon>Actinidiaceae</taxon>
        <taxon>Actinidia</taxon>
    </lineage>
</organism>
<protein>
    <submittedName>
        <fullName evidence="4">Protein kinase superfamily protein</fullName>
    </submittedName>
</protein>
<dbReference type="PROSITE" id="PS00107">
    <property type="entry name" value="PROTEIN_KINASE_ATP"/>
    <property type="match status" value="1"/>
</dbReference>
<dbReference type="PANTHER" id="PTHR23257:SF779">
    <property type="entry name" value="PROTEIN KINASE SUPERFAMILY PROTEIN"/>
    <property type="match status" value="1"/>
</dbReference>
<feature type="compositionally biased region" description="Basic and acidic residues" evidence="2">
    <location>
        <begin position="31"/>
        <end position="42"/>
    </location>
</feature>
<feature type="binding site" evidence="1">
    <location>
        <position position="109"/>
    </location>
    <ligand>
        <name>ATP</name>
        <dbReference type="ChEBI" id="CHEBI:30616"/>
    </ligand>
</feature>
<dbReference type="PROSITE" id="PS50011">
    <property type="entry name" value="PROTEIN_KINASE_DOM"/>
    <property type="match status" value="1"/>
</dbReference>
<evidence type="ECO:0000313" key="4">
    <source>
        <dbReference type="EMBL" id="GFY95743.1"/>
    </source>
</evidence>
<gene>
    <name evidence="4" type="ORF">Acr_11g0000490</name>
</gene>